<evidence type="ECO:0000256" key="1">
    <source>
        <dbReference type="ARBA" id="ARBA00002381"/>
    </source>
</evidence>
<evidence type="ECO:0000256" key="14">
    <source>
        <dbReference type="PROSITE-ProRule" id="PRU00302"/>
    </source>
</evidence>
<comment type="subcellular location">
    <subcellularLocation>
        <location evidence="2">Membrane</location>
        <topology evidence="2">Single-pass type I membrane protein</topology>
    </subcellularLocation>
</comment>
<evidence type="ECO:0000256" key="13">
    <source>
        <dbReference type="ARBA" id="ARBA00025938"/>
    </source>
</evidence>
<dbReference type="PANTHER" id="PTHR10573">
    <property type="entry name" value="INTERLEUKIN-2 RECEPTOR ALPHA CHAIN"/>
    <property type="match status" value="1"/>
</dbReference>
<dbReference type="GO" id="GO:0004911">
    <property type="term" value="F:interleukin-2 receptor activity"/>
    <property type="evidence" value="ECO:0007669"/>
    <property type="project" value="InterPro"/>
</dbReference>
<dbReference type="InterPro" id="IPR035976">
    <property type="entry name" value="Sushi/SCR/CCP_sf"/>
</dbReference>
<keyword evidence="9" id="KW-0472">Membrane</keyword>
<feature type="domain" description="Sushi" evidence="15">
    <location>
        <begin position="97"/>
        <end position="160"/>
    </location>
</feature>
<feature type="non-terminal residue" evidence="16">
    <location>
        <position position="162"/>
    </location>
</feature>
<evidence type="ECO:0000256" key="5">
    <source>
        <dbReference type="ARBA" id="ARBA00022729"/>
    </source>
</evidence>
<comment type="subunit">
    <text evidence="13">Non-covalent dimer of an alpha and a beta subunit. IL2R exists in 3 different forms: a high affinity dimer, an intermediate affinity monomer (beta subunit), and a low affinity monomer (alpha subunit). The high and intermediate affinity forms also associate with a gamma subunit.</text>
</comment>
<evidence type="ECO:0000313" key="17">
    <source>
        <dbReference type="Proteomes" id="UP000518911"/>
    </source>
</evidence>
<proteinExistence type="predicted"/>
<evidence type="ECO:0000313" key="16">
    <source>
        <dbReference type="EMBL" id="NXV75403.1"/>
    </source>
</evidence>
<dbReference type="SMART" id="SM00032">
    <property type="entry name" value="CCP"/>
    <property type="match status" value="2"/>
</dbReference>
<keyword evidence="5" id="KW-0732">Signal</keyword>
<keyword evidence="6" id="KW-0677">Repeat</keyword>
<dbReference type="GO" id="GO:0019976">
    <property type="term" value="F:interleukin-2 binding"/>
    <property type="evidence" value="ECO:0007669"/>
    <property type="project" value="InterPro"/>
</dbReference>
<dbReference type="InterPro" id="IPR015486">
    <property type="entry name" value="IL-2_rcpt_alpha"/>
</dbReference>
<gene>
    <name evidence="16" type="primary">Il2ra</name>
    <name evidence="16" type="ORF">ATLROG_R13336</name>
</gene>
<protein>
    <recommendedName>
        <fullName evidence="3">Interleukin-2 receptor subunit alpha</fullName>
    </recommendedName>
</protein>
<keyword evidence="17" id="KW-1185">Reference proteome</keyword>
<accession>A0A7L3WGQ1</accession>
<keyword evidence="11" id="KW-0675">Receptor</keyword>
<keyword evidence="14" id="KW-0768">Sushi</keyword>
<dbReference type="PANTHER" id="PTHR10573:SF0">
    <property type="entry name" value="INTERLEUKIN-2 RECEPTOR SUBUNIT ALPHA"/>
    <property type="match status" value="1"/>
</dbReference>
<dbReference type="PROSITE" id="PS50923">
    <property type="entry name" value="SUSHI"/>
    <property type="match status" value="2"/>
</dbReference>
<organism evidence="16 17">
    <name type="scientific">Atlantisia rogersi</name>
    <name type="common">Inaccessible Island rail</name>
    <dbReference type="NCBI Taxonomy" id="2478892"/>
    <lineage>
        <taxon>Eukaryota</taxon>
        <taxon>Metazoa</taxon>
        <taxon>Chordata</taxon>
        <taxon>Craniata</taxon>
        <taxon>Vertebrata</taxon>
        <taxon>Euteleostomi</taxon>
        <taxon>Archelosauria</taxon>
        <taxon>Archosauria</taxon>
        <taxon>Dinosauria</taxon>
        <taxon>Saurischia</taxon>
        <taxon>Theropoda</taxon>
        <taxon>Coelurosauria</taxon>
        <taxon>Aves</taxon>
        <taxon>Neognathae</taxon>
        <taxon>Neoaves</taxon>
        <taxon>Gruiformes</taxon>
        <taxon>Rallidae</taxon>
        <taxon>Atlantisia</taxon>
    </lineage>
</organism>
<feature type="non-terminal residue" evidence="16">
    <location>
        <position position="1"/>
    </location>
</feature>
<dbReference type="Gene3D" id="2.10.70.10">
    <property type="entry name" value="Complement Module, domain 1"/>
    <property type="match status" value="2"/>
</dbReference>
<evidence type="ECO:0000256" key="2">
    <source>
        <dbReference type="ARBA" id="ARBA00004479"/>
    </source>
</evidence>
<reference evidence="16 17" key="1">
    <citation type="submission" date="2019-09" db="EMBL/GenBank/DDBJ databases">
        <title>Bird 10,000 Genomes (B10K) Project - Family phase.</title>
        <authorList>
            <person name="Zhang G."/>
        </authorList>
    </citation>
    <scope>NUCLEOTIDE SEQUENCE [LARGE SCALE GENOMIC DNA]</scope>
    <source>
        <strain evidence="16">OUT-0055</strain>
        <tissue evidence="16">Blood</tissue>
    </source>
</reference>
<keyword evidence="7" id="KW-0391">Immunity</keyword>
<name>A0A7L3WGQ1_9GRUI</name>
<comment type="function">
    <text evidence="1">Receptor for interleukin-2. The receptor is involved in the regulation of immune tolerance by controlling regulatory T cells (TREGs) activity. TREGs suppress the activation and expansion of autoreactive T-cells.</text>
</comment>
<dbReference type="GO" id="GO:0006954">
    <property type="term" value="P:inflammatory response"/>
    <property type="evidence" value="ECO:0007669"/>
    <property type="project" value="TreeGrafter"/>
</dbReference>
<evidence type="ECO:0000256" key="3">
    <source>
        <dbReference type="ARBA" id="ARBA00013445"/>
    </source>
</evidence>
<dbReference type="EMBL" id="VZUJ01070461">
    <property type="protein sequence ID" value="NXV75403.1"/>
    <property type="molecule type" value="Genomic_DNA"/>
</dbReference>
<evidence type="ECO:0000256" key="6">
    <source>
        <dbReference type="ARBA" id="ARBA00022737"/>
    </source>
</evidence>
<evidence type="ECO:0000256" key="10">
    <source>
        <dbReference type="ARBA" id="ARBA00023157"/>
    </source>
</evidence>
<evidence type="ECO:0000256" key="8">
    <source>
        <dbReference type="ARBA" id="ARBA00022989"/>
    </source>
</evidence>
<comment type="caution">
    <text evidence="14">Lacks conserved residue(s) required for the propagation of feature annotation.</text>
</comment>
<evidence type="ECO:0000256" key="7">
    <source>
        <dbReference type="ARBA" id="ARBA00022859"/>
    </source>
</evidence>
<dbReference type="AlphaFoldDB" id="A0A7L3WGQ1"/>
<feature type="domain" description="Sushi" evidence="15">
    <location>
        <begin position="1"/>
        <end position="61"/>
    </location>
</feature>
<dbReference type="Proteomes" id="UP000518911">
    <property type="component" value="Unassembled WGS sequence"/>
</dbReference>
<dbReference type="GO" id="GO:0016020">
    <property type="term" value="C:membrane"/>
    <property type="evidence" value="ECO:0007669"/>
    <property type="project" value="UniProtKB-SubCell"/>
</dbReference>
<comment type="caution">
    <text evidence="16">The sequence shown here is derived from an EMBL/GenBank/DDBJ whole genome shotgun (WGS) entry which is preliminary data.</text>
</comment>
<keyword evidence="8" id="KW-1133">Transmembrane helix</keyword>
<evidence type="ECO:0000256" key="11">
    <source>
        <dbReference type="ARBA" id="ARBA00023170"/>
    </source>
</evidence>
<evidence type="ECO:0000259" key="15">
    <source>
        <dbReference type="PROSITE" id="PS50923"/>
    </source>
</evidence>
<sequence>CPPPPRSEFADNAIVLYPLGTKLYYECEEGYARRSGQYMGIRCHYTQGAASWTLTGFECVDKKILLSTAPTVELDFTQNPGRKPEGSTPQKQENLTEFCGPPKTVPHAFLNLKKQYFVGQILLFKCQKGFDKQPPISDIHICKKVNGKIIWTSLPIQCTNDS</sequence>
<dbReference type="OrthoDB" id="9944172at2759"/>
<dbReference type="Pfam" id="PF00084">
    <property type="entry name" value="Sushi"/>
    <property type="match status" value="2"/>
</dbReference>
<keyword evidence="12" id="KW-0325">Glycoprotein</keyword>
<dbReference type="SUPFAM" id="SSF57535">
    <property type="entry name" value="Complement control module/SCR domain"/>
    <property type="match status" value="2"/>
</dbReference>
<evidence type="ECO:0000256" key="4">
    <source>
        <dbReference type="ARBA" id="ARBA00022692"/>
    </source>
</evidence>
<keyword evidence="10 14" id="KW-1015">Disulfide bond</keyword>
<feature type="disulfide bond" evidence="14">
    <location>
        <begin position="99"/>
        <end position="142"/>
    </location>
</feature>
<dbReference type="InterPro" id="IPR000436">
    <property type="entry name" value="Sushi_SCR_CCP_dom"/>
</dbReference>
<evidence type="ECO:0000256" key="12">
    <source>
        <dbReference type="ARBA" id="ARBA00023180"/>
    </source>
</evidence>
<dbReference type="GO" id="GO:0002376">
    <property type="term" value="P:immune system process"/>
    <property type="evidence" value="ECO:0007669"/>
    <property type="project" value="UniProtKB-KW"/>
</dbReference>
<keyword evidence="4" id="KW-0812">Transmembrane</keyword>
<evidence type="ECO:0000256" key="9">
    <source>
        <dbReference type="ARBA" id="ARBA00023136"/>
    </source>
</evidence>